<reference evidence="3" key="2">
    <citation type="submission" date="2020-09" db="EMBL/GenBank/DDBJ databases">
        <authorList>
            <person name="Sun Q."/>
            <person name="Ohkuma M."/>
        </authorList>
    </citation>
    <scope>NUCLEOTIDE SEQUENCE</scope>
    <source>
        <strain evidence="3">JCM 3086</strain>
    </source>
</reference>
<evidence type="ECO:0000256" key="1">
    <source>
        <dbReference type="SAM" id="MobiDB-lite"/>
    </source>
</evidence>
<sequence length="135" mass="14396">MEATGIHALDTVLVWGGVISVLAGVGTVAWRAVRTALHLGGRAGQFFDDWYGEEGRPGVPARPGVMERVAGIEDWLTRVEHELYPNSGGSLRDAVDLANERLSRLSPDPEPDNASPDPPPVARPYNLSLSRSGAG</sequence>
<dbReference type="AlphaFoldDB" id="A0A917PEB4"/>
<keyword evidence="2" id="KW-0812">Transmembrane</keyword>
<evidence type="ECO:0000313" key="4">
    <source>
        <dbReference type="Proteomes" id="UP000657574"/>
    </source>
</evidence>
<gene>
    <name evidence="3" type="ORF">GCM10010121_099330</name>
</gene>
<comment type="caution">
    <text evidence="3">The sequence shown here is derived from an EMBL/GenBank/DDBJ whole genome shotgun (WGS) entry which is preliminary data.</text>
</comment>
<evidence type="ECO:0000313" key="3">
    <source>
        <dbReference type="EMBL" id="GGJ72872.1"/>
    </source>
</evidence>
<organism evidence="3 4">
    <name type="scientific">Streptomyces brasiliensis</name>
    <dbReference type="NCBI Taxonomy" id="1954"/>
    <lineage>
        <taxon>Bacteria</taxon>
        <taxon>Bacillati</taxon>
        <taxon>Actinomycetota</taxon>
        <taxon>Actinomycetes</taxon>
        <taxon>Kitasatosporales</taxon>
        <taxon>Streptomycetaceae</taxon>
        <taxon>Streptomyces</taxon>
    </lineage>
</organism>
<name>A0A917PEB4_9ACTN</name>
<dbReference type="RefSeq" id="WP_189317850.1">
    <property type="nucleotide sequence ID" value="NZ_BMQA01000162.1"/>
</dbReference>
<feature type="region of interest" description="Disordered" evidence="1">
    <location>
        <begin position="99"/>
        <end position="135"/>
    </location>
</feature>
<dbReference type="Proteomes" id="UP000657574">
    <property type="component" value="Unassembled WGS sequence"/>
</dbReference>
<reference evidence="3" key="1">
    <citation type="journal article" date="2014" name="Int. J. Syst. Evol. Microbiol.">
        <title>Complete genome sequence of Corynebacterium casei LMG S-19264T (=DSM 44701T), isolated from a smear-ripened cheese.</title>
        <authorList>
            <consortium name="US DOE Joint Genome Institute (JGI-PGF)"/>
            <person name="Walter F."/>
            <person name="Albersmeier A."/>
            <person name="Kalinowski J."/>
            <person name="Ruckert C."/>
        </authorList>
    </citation>
    <scope>NUCLEOTIDE SEQUENCE</scope>
    <source>
        <strain evidence="3">JCM 3086</strain>
    </source>
</reference>
<keyword evidence="4" id="KW-1185">Reference proteome</keyword>
<proteinExistence type="predicted"/>
<dbReference type="EMBL" id="BMQA01000162">
    <property type="protein sequence ID" value="GGJ72872.1"/>
    <property type="molecule type" value="Genomic_DNA"/>
</dbReference>
<accession>A0A917PEB4</accession>
<keyword evidence="2" id="KW-0472">Membrane</keyword>
<keyword evidence="2" id="KW-1133">Transmembrane helix</keyword>
<protein>
    <submittedName>
        <fullName evidence="3">Uncharacterized protein</fullName>
    </submittedName>
</protein>
<feature type="transmembrane region" description="Helical" evidence="2">
    <location>
        <begin position="12"/>
        <end position="33"/>
    </location>
</feature>
<evidence type="ECO:0000256" key="2">
    <source>
        <dbReference type="SAM" id="Phobius"/>
    </source>
</evidence>